<dbReference type="SMART" id="SM00464">
    <property type="entry name" value="LON"/>
    <property type="match status" value="1"/>
</dbReference>
<evidence type="ECO:0000259" key="1">
    <source>
        <dbReference type="PROSITE" id="PS51787"/>
    </source>
</evidence>
<dbReference type="Pfam" id="PF02190">
    <property type="entry name" value="LON_substr_bdg"/>
    <property type="match status" value="1"/>
</dbReference>
<dbReference type="PANTHER" id="PTHR46732">
    <property type="entry name" value="ATP-DEPENDENT PROTEASE LA (LON) DOMAIN PROTEIN"/>
    <property type="match status" value="1"/>
</dbReference>
<reference evidence="2 3" key="1">
    <citation type="submission" date="2018-11" db="EMBL/GenBank/DDBJ databases">
        <title>Trebonia kvetii gen.nov., sp.nov., a novel acidophilic actinobacterium, and proposal of the new actinobacterial family Treboniaceae fam. nov.</title>
        <authorList>
            <person name="Rapoport D."/>
            <person name="Sagova-Mareckova M."/>
            <person name="Sedlacek I."/>
            <person name="Provaznik J."/>
            <person name="Kralova S."/>
            <person name="Pavlinic D."/>
            <person name="Benes V."/>
            <person name="Kopecky J."/>
        </authorList>
    </citation>
    <scope>NUCLEOTIDE SEQUENCE [LARGE SCALE GENOMIC DNA]</scope>
    <source>
        <strain evidence="2 3">15Tr583</strain>
    </source>
</reference>
<dbReference type="PANTHER" id="PTHR46732:SF8">
    <property type="entry name" value="ATP-DEPENDENT PROTEASE LA (LON) DOMAIN PROTEIN"/>
    <property type="match status" value="1"/>
</dbReference>
<dbReference type="Gene3D" id="2.30.130.40">
    <property type="entry name" value="LON domain-like"/>
    <property type="match status" value="1"/>
</dbReference>
<keyword evidence="3" id="KW-1185">Reference proteome</keyword>
<protein>
    <submittedName>
        <fullName evidence="2">Peptidase S16</fullName>
    </submittedName>
</protein>
<organism evidence="2 3">
    <name type="scientific">Trebonia kvetii</name>
    <dbReference type="NCBI Taxonomy" id="2480626"/>
    <lineage>
        <taxon>Bacteria</taxon>
        <taxon>Bacillati</taxon>
        <taxon>Actinomycetota</taxon>
        <taxon>Actinomycetes</taxon>
        <taxon>Streptosporangiales</taxon>
        <taxon>Treboniaceae</taxon>
        <taxon>Trebonia</taxon>
    </lineage>
</organism>
<accession>A0A6P2C1X7</accession>
<dbReference type="InterPro" id="IPR046336">
    <property type="entry name" value="Lon_prtase_N_sf"/>
</dbReference>
<proteinExistence type="predicted"/>
<dbReference type="InterPro" id="IPR015947">
    <property type="entry name" value="PUA-like_sf"/>
</dbReference>
<sequence length="230" mass="25114">MSDLLPLFPLSTVLFPGMRLPLHIFEDRYRLLVSDLAARPEPRRFGVIAIRKGREVGADGVTALHEVGCVAEVRQITPHADGRFDLATVGAERFRLLRADTSLPYLQGEVEMLNDDASPAGTDQAVAAEALAFATSRVQAGFRAYLNALADRGGSVISIADLPDEPVLLSYVIGAAMIIDLPERQSLLAAPSALDRLRRERSLLVRETAMLRATTSRPAPDYAFEQFSQN</sequence>
<name>A0A6P2C1X7_9ACTN</name>
<feature type="domain" description="Lon N-terminal" evidence="1">
    <location>
        <begin position="2"/>
        <end position="208"/>
    </location>
</feature>
<dbReference type="InterPro" id="IPR003111">
    <property type="entry name" value="Lon_prtase_N"/>
</dbReference>
<dbReference type="AlphaFoldDB" id="A0A6P2C1X7"/>
<gene>
    <name evidence="2" type="ORF">EAS64_12655</name>
</gene>
<dbReference type="Proteomes" id="UP000460272">
    <property type="component" value="Unassembled WGS sequence"/>
</dbReference>
<comment type="caution">
    <text evidence="2">The sequence shown here is derived from an EMBL/GenBank/DDBJ whole genome shotgun (WGS) entry which is preliminary data.</text>
</comment>
<dbReference type="Gene3D" id="1.20.58.1480">
    <property type="match status" value="1"/>
</dbReference>
<evidence type="ECO:0000313" key="2">
    <source>
        <dbReference type="EMBL" id="TVZ05402.1"/>
    </source>
</evidence>
<dbReference type="RefSeq" id="WP_145853105.1">
    <property type="nucleotide sequence ID" value="NZ_RPFW01000002.1"/>
</dbReference>
<dbReference type="SUPFAM" id="SSF88697">
    <property type="entry name" value="PUA domain-like"/>
    <property type="match status" value="1"/>
</dbReference>
<dbReference type="PROSITE" id="PS51787">
    <property type="entry name" value="LON_N"/>
    <property type="match status" value="1"/>
</dbReference>
<evidence type="ECO:0000313" key="3">
    <source>
        <dbReference type="Proteomes" id="UP000460272"/>
    </source>
</evidence>
<dbReference type="OrthoDB" id="25394at2"/>
<dbReference type="EMBL" id="RPFW01000002">
    <property type="protein sequence ID" value="TVZ05402.1"/>
    <property type="molecule type" value="Genomic_DNA"/>
</dbReference>